<name>A0A919E4G9_9PROT</name>
<protein>
    <recommendedName>
        <fullName evidence="2">arginine deiminase</fullName>
        <ecNumber evidence="2">3.5.3.6</ecNumber>
    </recommendedName>
</protein>
<reference evidence="4" key="1">
    <citation type="journal article" date="2014" name="Int. J. Syst. Evol. Microbiol.">
        <title>Complete genome sequence of Corynebacterium casei LMG S-19264T (=DSM 44701T), isolated from a smear-ripened cheese.</title>
        <authorList>
            <consortium name="US DOE Joint Genome Institute (JGI-PGF)"/>
            <person name="Walter F."/>
            <person name="Albersmeier A."/>
            <person name="Kalinowski J."/>
            <person name="Ruckert C."/>
        </authorList>
    </citation>
    <scope>NUCLEOTIDE SEQUENCE</scope>
    <source>
        <strain evidence="4">KCTC 42590</strain>
    </source>
</reference>
<evidence type="ECO:0000313" key="4">
    <source>
        <dbReference type="EMBL" id="GHF12111.1"/>
    </source>
</evidence>
<dbReference type="Gene3D" id="3.75.10.10">
    <property type="entry name" value="L-arginine/glycine Amidinotransferase, Chain A"/>
    <property type="match status" value="1"/>
</dbReference>
<organism evidence="4 5">
    <name type="scientific">Kordiimonas sediminis</name>
    <dbReference type="NCBI Taxonomy" id="1735581"/>
    <lineage>
        <taxon>Bacteria</taxon>
        <taxon>Pseudomonadati</taxon>
        <taxon>Pseudomonadota</taxon>
        <taxon>Alphaproteobacteria</taxon>
        <taxon>Kordiimonadales</taxon>
        <taxon>Kordiimonadaceae</taxon>
        <taxon>Kordiimonas</taxon>
    </lineage>
</organism>
<evidence type="ECO:0000256" key="3">
    <source>
        <dbReference type="ARBA" id="ARBA00049429"/>
    </source>
</evidence>
<comment type="pathway">
    <text evidence="1">Amino-acid degradation; L-arginine degradation via ADI pathway; carbamoyl phosphate from L-arginine: step 1/2.</text>
</comment>
<dbReference type="PANTHER" id="PTHR47271">
    <property type="entry name" value="ARGININE DEIMINASE"/>
    <property type="match status" value="1"/>
</dbReference>
<dbReference type="AlphaFoldDB" id="A0A919E4G9"/>
<evidence type="ECO:0000313" key="5">
    <source>
        <dbReference type="Proteomes" id="UP000630923"/>
    </source>
</evidence>
<dbReference type="Proteomes" id="UP000630923">
    <property type="component" value="Unassembled WGS sequence"/>
</dbReference>
<sequence length="288" mass="32296">MSKFNEYSQIEVMAVRNGQDSFKDEARLDRDWEVLRFHSRPMLDEAIKEHAALRYQLRNQGVKLLSLPADEDLTLDSIYVRDALLVSPKGLIVCNMGRKSRRPEARINAEALQKHGYQVAGEITAPGTLEGGDFIWIDERSAAVGRGPRTNDEGIKQLADILGKDVDLHVVDLPSPDHPDDVLHLMSIISPVDKDLAVVYRPWLTEAFADWLQDRGILFVEVPDDEFLAMGCNVLAVAPRKVIMLDELPRTKARLEAAGCDVMIYKGDEISRKGEGGPTCLTRPLLRR</sequence>
<dbReference type="PANTHER" id="PTHR47271:SF2">
    <property type="entry name" value="ARGININE DEIMINASE"/>
    <property type="match status" value="1"/>
</dbReference>
<evidence type="ECO:0000256" key="2">
    <source>
        <dbReference type="ARBA" id="ARBA00012171"/>
    </source>
</evidence>
<gene>
    <name evidence="4" type="ORF">GCM10017044_02520</name>
</gene>
<dbReference type="SUPFAM" id="SSF55909">
    <property type="entry name" value="Pentein"/>
    <property type="match status" value="1"/>
</dbReference>
<dbReference type="EC" id="3.5.3.6" evidence="2"/>
<dbReference type="Pfam" id="PF19420">
    <property type="entry name" value="DDAH_eukar"/>
    <property type="match status" value="1"/>
</dbReference>
<proteinExistence type="predicted"/>
<evidence type="ECO:0000256" key="1">
    <source>
        <dbReference type="ARBA" id="ARBA00005213"/>
    </source>
</evidence>
<comment type="caution">
    <text evidence="4">The sequence shown here is derived from an EMBL/GenBank/DDBJ whole genome shotgun (WGS) entry which is preliminary data.</text>
</comment>
<comment type="catalytic activity">
    <reaction evidence="3">
        <text>L-arginine + H2O = L-citrulline + NH4(+)</text>
        <dbReference type="Rhea" id="RHEA:19597"/>
        <dbReference type="ChEBI" id="CHEBI:15377"/>
        <dbReference type="ChEBI" id="CHEBI:28938"/>
        <dbReference type="ChEBI" id="CHEBI:32682"/>
        <dbReference type="ChEBI" id="CHEBI:57743"/>
        <dbReference type="EC" id="3.5.3.6"/>
    </reaction>
</comment>
<reference evidence="4" key="2">
    <citation type="submission" date="2020-09" db="EMBL/GenBank/DDBJ databases">
        <authorList>
            <person name="Sun Q."/>
            <person name="Kim S."/>
        </authorList>
    </citation>
    <scope>NUCLEOTIDE SEQUENCE</scope>
    <source>
        <strain evidence="4">KCTC 42590</strain>
    </source>
</reference>
<keyword evidence="5" id="KW-1185">Reference proteome</keyword>
<dbReference type="EMBL" id="BNCI01000001">
    <property type="protein sequence ID" value="GHF12111.1"/>
    <property type="molecule type" value="Genomic_DNA"/>
</dbReference>
<accession>A0A919E4G9</accession>
<dbReference type="RefSeq" id="WP_191249748.1">
    <property type="nucleotide sequence ID" value="NZ_BNCI01000001.1"/>
</dbReference>
<dbReference type="GO" id="GO:0016990">
    <property type="term" value="F:arginine deiminase activity"/>
    <property type="evidence" value="ECO:0007669"/>
    <property type="project" value="UniProtKB-EC"/>
</dbReference>
<dbReference type="GO" id="GO:0019546">
    <property type="term" value="P:L-arginine deiminase pathway"/>
    <property type="evidence" value="ECO:0007669"/>
    <property type="project" value="TreeGrafter"/>
</dbReference>